<keyword evidence="3" id="KW-1185">Reference proteome</keyword>
<dbReference type="AlphaFoldDB" id="A0A448YQA6"/>
<dbReference type="EMBL" id="CAACVR010000034">
    <property type="protein sequence ID" value="VEU23056.1"/>
    <property type="molecule type" value="Genomic_DNA"/>
</dbReference>
<dbReference type="SUPFAM" id="SSF51045">
    <property type="entry name" value="WW domain"/>
    <property type="match status" value="1"/>
</dbReference>
<evidence type="ECO:0000313" key="2">
    <source>
        <dbReference type="EMBL" id="VEU23056.1"/>
    </source>
</evidence>
<dbReference type="Gene3D" id="2.20.70.10">
    <property type="match status" value="1"/>
</dbReference>
<feature type="domain" description="WW" evidence="1">
    <location>
        <begin position="20"/>
        <end position="54"/>
    </location>
</feature>
<dbReference type="PROSITE" id="PS50020">
    <property type="entry name" value="WW_DOMAIN_2"/>
    <property type="match status" value="1"/>
</dbReference>
<dbReference type="OrthoDB" id="3045089at2759"/>
<protein>
    <submittedName>
        <fullName evidence="2">DEKNAAC104199</fullName>
    </submittedName>
</protein>
<organism evidence="2 3">
    <name type="scientific">Brettanomyces naardenensis</name>
    <name type="common">Yeast</name>
    <dbReference type="NCBI Taxonomy" id="13370"/>
    <lineage>
        <taxon>Eukaryota</taxon>
        <taxon>Fungi</taxon>
        <taxon>Dikarya</taxon>
        <taxon>Ascomycota</taxon>
        <taxon>Saccharomycotina</taxon>
        <taxon>Pichiomycetes</taxon>
        <taxon>Pichiales</taxon>
        <taxon>Pichiaceae</taxon>
        <taxon>Brettanomyces</taxon>
    </lineage>
</organism>
<sequence>MDSEASIDSEATMGSNYTERTLPDEWEVRYDPVLSEYYYVNMKENIIQFDSPLEVMKRQE</sequence>
<evidence type="ECO:0000259" key="1">
    <source>
        <dbReference type="PROSITE" id="PS50020"/>
    </source>
</evidence>
<dbReference type="Proteomes" id="UP000290900">
    <property type="component" value="Unassembled WGS sequence"/>
</dbReference>
<accession>A0A448YQA6</accession>
<evidence type="ECO:0000313" key="3">
    <source>
        <dbReference type="Proteomes" id="UP000290900"/>
    </source>
</evidence>
<dbReference type="InterPro" id="IPR001202">
    <property type="entry name" value="WW_dom"/>
</dbReference>
<gene>
    <name evidence="2" type="ORF">BRENAR_LOCUS3787</name>
</gene>
<dbReference type="InParanoid" id="A0A448YQA6"/>
<proteinExistence type="predicted"/>
<name>A0A448YQA6_BRENA</name>
<dbReference type="InterPro" id="IPR036020">
    <property type="entry name" value="WW_dom_sf"/>
</dbReference>
<reference evidence="2 3" key="1">
    <citation type="submission" date="2018-12" db="EMBL/GenBank/DDBJ databases">
        <authorList>
            <person name="Tiukova I."/>
            <person name="Dainat J."/>
        </authorList>
    </citation>
    <scope>NUCLEOTIDE SEQUENCE [LARGE SCALE GENOMIC DNA]</scope>
</reference>